<comment type="subcellular location">
    <subcellularLocation>
        <location evidence="1">Chromosome</location>
        <location evidence="1">Centromere</location>
    </subcellularLocation>
    <subcellularLocation>
        <location evidence="9">Nucleus</location>
    </subcellularLocation>
    <subcellularLocation>
        <location evidence="9">Chromosome</location>
        <location evidence="9">Centromere</location>
        <location evidence="9">Kinetochore</location>
    </subcellularLocation>
</comment>
<evidence type="ECO:0000256" key="9">
    <source>
        <dbReference type="RuleBase" id="RU367150"/>
    </source>
</evidence>
<feature type="region of interest" description="Disordered" evidence="11">
    <location>
        <begin position="1"/>
        <end position="41"/>
    </location>
</feature>
<evidence type="ECO:0000313" key="13">
    <source>
        <dbReference type="EMBL" id="GJN36329.1"/>
    </source>
</evidence>
<evidence type="ECO:0000256" key="2">
    <source>
        <dbReference type="ARBA" id="ARBA00006379"/>
    </source>
</evidence>
<comment type="similarity">
    <text evidence="2 9">Belongs to the SPC25 family.</text>
</comment>
<dbReference type="InterPro" id="IPR045143">
    <property type="entry name" value="Spc25"/>
</dbReference>
<dbReference type="InterPro" id="IPR013255">
    <property type="entry name" value="Spc25_C"/>
</dbReference>
<evidence type="ECO:0000259" key="12">
    <source>
        <dbReference type="Pfam" id="PF08234"/>
    </source>
</evidence>
<dbReference type="PANTHER" id="PTHR14281">
    <property type="entry name" value="KINETOCHORE PROTEIN SPC25-RELATED"/>
    <property type="match status" value="1"/>
</dbReference>
<keyword evidence="3 9" id="KW-0158">Chromosome</keyword>
<feature type="compositionally biased region" description="Polar residues" evidence="11">
    <location>
        <begin position="269"/>
        <end position="281"/>
    </location>
</feature>
<evidence type="ECO:0000256" key="8">
    <source>
        <dbReference type="ARBA" id="ARBA00023328"/>
    </source>
</evidence>
<dbReference type="Pfam" id="PF08234">
    <property type="entry name" value="Spindle_Spc25"/>
    <property type="match status" value="1"/>
</dbReference>
<dbReference type="GO" id="GO:0051301">
    <property type="term" value="P:cell division"/>
    <property type="evidence" value="ECO:0007669"/>
    <property type="project" value="UniProtKB-UniRule"/>
</dbReference>
<feature type="domain" description="Chromosome segregation protein Spc25 C-terminal" evidence="12">
    <location>
        <begin position="183"/>
        <end position="236"/>
    </location>
</feature>
<evidence type="ECO:0000313" key="14">
    <source>
        <dbReference type="Proteomes" id="UP001054889"/>
    </source>
</evidence>
<keyword evidence="5 9" id="KW-0498">Mitosis</keyword>
<feature type="compositionally biased region" description="Basic residues" evidence="11">
    <location>
        <begin position="282"/>
        <end position="291"/>
    </location>
</feature>
<dbReference type="CDD" id="cd23784">
    <property type="entry name" value="RWD_Spc25"/>
    <property type="match status" value="1"/>
</dbReference>
<evidence type="ECO:0000256" key="1">
    <source>
        <dbReference type="ARBA" id="ARBA00004584"/>
    </source>
</evidence>
<reference evidence="13" key="2">
    <citation type="submission" date="2021-12" db="EMBL/GenBank/DDBJ databases">
        <title>Resequencing data analysis of finger millet.</title>
        <authorList>
            <person name="Hatakeyama M."/>
            <person name="Aluri S."/>
            <person name="Balachadran M.T."/>
            <person name="Sivarajan S.R."/>
            <person name="Poveda L."/>
            <person name="Shimizu-Inatsugi R."/>
            <person name="Schlapbach R."/>
            <person name="Sreeman S.M."/>
            <person name="Shimizu K.K."/>
        </authorList>
    </citation>
    <scope>NUCLEOTIDE SEQUENCE</scope>
</reference>
<accession>A0AAV5FKX2</accession>
<dbReference type="GO" id="GO:0005634">
    <property type="term" value="C:nucleus"/>
    <property type="evidence" value="ECO:0007669"/>
    <property type="project" value="UniProtKB-SubCell"/>
</dbReference>
<keyword evidence="8 9" id="KW-0137">Centromere</keyword>
<name>A0AAV5FKX2_ELECO</name>
<keyword evidence="4 9" id="KW-0132">Cell division</keyword>
<keyword evidence="9" id="KW-0539">Nucleus</keyword>
<gene>
    <name evidence="13" type="primary">gb25178</name>
    <name evidence="13" type="ORF">PR202_gb25178</name>
</gene>
<reference evidence="13" key="1">
    <citation type="journal article" date="2018" name="DNA Res.">
        <title>Multiple hybrid de novo genome assembly of finger millet, an orphan allotetraploid crop.</title>
        <authorList>
            <person name="Hatakeyama M."/>
            <person name="Aluri S."/>
            <person name="Balachadran M.T."/>
            <person name="Sivarajan S.R."/>
            <person name="Patrignani A."/>
            <person name="Gruter S."/>
            <person name="Poveda L."/>
            <person name="Shimizu-Inatsugi R."/>
            <person name="Baeten J."/>
            <person name="Francoijs K.J."/>
            <person name="Nataraja K.N."/>
            <person name="Reddy Y.A.N."/>
            <person name="Phadnis S."/>
            <person name="Ravikumar R.L."/>
            <person name="Schlapbach R."/>
            <person name="Sreeman S.M."/>
            <person name="Shimizu K.K."/>
        </authorList>
    </citation>
    <scope>NUCLEOTIDE SEQUENCE</scope>
</reference>
<proteinExistence type="inferred from homology"/>
<dbReference type="Gene3D" id="3.30.457.50">
    <property type="entry name" value="Chromosome segregation protein Spc25"/>
    <property type="match status" value="1"/>
</dbReference>
<dbReference type="Proteomes" id="UP001054889">
    <property type="component" value="Unassembled WGS sequence"/>
</dbReference>
<keyword evidence="7 9" id="KW-0131">Cell cycle</keyword>
<feature type="compositionally biased region" description="Basic and acidic residues" evidence="11">
    <location>
        <begin position="1"/>
        <end position="10"/>
    </location>
</feature>
<evidence type="ECO:0000256" key="4">
    <source>
        <dbReference type="ARBA" id="ARBA00022618"/>
    </source>
</evidence>
<keyword evidence="14" id="KW-1185">Reference proteome</keyword>
<evidence type="ECO:0000256" key="6">
    <source>
        <dbReference type="ARBA" id="ARBA00023054"/>
    </source>
</evidence>
<protein>
    <recommendedName>
        <fullName evidence="9">Kinetochore protein SPC25</fullName>
    </recommendedName>
</protein>
<organism evidence="13 14">
    <name type="scientific">Eleusine coracana subsp. coracana</name>
    <dbReference type="NCBI Taxonomy" id="191504"/>
    <lineage>
        <taxon>Eukaryota</taxon>
        <taxon>Viridiplantae</taxon>
        <taxon>Streptophyta</taxon>
        <taxon>Embryophyta</taxon>
        <taxon>Tracheophyta</taxon>
        <taxon>Spermatophyta</taxon>
        <taxon>Magnoliopsida</taxon>
        <taxon>Liliopsida</taxon>
        <taxon>Poales</taxon>
        <taxon>Poaceae</taxon>
        <taxon>PACMAD clade</taxon>
        <taxon>Chloridoideae</taxon>
        <taxon>Cynodonteae</taxon>
        <taxon>Eleusininae</taxon>
        <taxon>Eleusine</taxon>
    </lineage>
</organism>
<dbReference type="PANTHER" id="PTHR14281:SF2">
    <property type="entry name" value="KINETOCHORE PROTEIN SPC25"/>
    <property type="match status" value="1"/>
</dbReference>
<dbReference type="GO" id="GO:0031262">
    <property type="term" value="C:Ndc80 complex"/>
    <property type="evidence" value="ECO:0007669"/>
    <property type="project" value="InterPro"/>
</dbReference>
<evidence type="ECO:0000256" key="5">
    <source>
        <dbReference type="ARBA" id="ARBA00022776"/>
    </source>
</evidence>
<feature type="region of interest" description="Disordered" evidence="11">
    <location>
        <begin position="269"/>
        <end position="296"/>
    </location>
</feature>
<keyword evidence="9" id="KW-0995">Kinetochore</keyword>
<comment type="function">
    <text evidence="9">Acts as a component of the essential kinetochore-associated NDC80 complex, which is required for chromosome segregation and spindle checkpoint activity.</text>
</comment>
<feature type="compositionally biased region" description="Basic and acidic residues" evidence="11">
    <location>
        <begin position="29"/>
        <end position="41"/>
    </location>
</feature>
<evidence type="ECO:0000256" key="3">
    <source>
        <dbReference type="ARBA" id="ARBA00022454"/>
    </source>
</evidence>
<sequence>MASFDEKTESLRQQIASGAARLKAAPPPDPRRKEMEDRKAAYKERLAAHRDRVSVPDPALAAALSLAEQTLARQEQLQALKKQHRDLESQSHQALSIKSHKEAEYRCITESISDATARNENLNRSLVKLRNKRDTLAAVISYQLQDLETCEEEINENATEMENIESGLSWFNKVLGLKIIHGEEKEYSFCMRIDNGTYNSVVQSDPPIKDSEELVKDLNLTQDICKFLKVVREEFQASSVNGNLPLSSVACPVVPSVPFSPPVTTTVNCTSEDVPSQSNSRSKNKSLPAKRSRTDPSPGLCVALHVYLRQVSVILSGYTLS</sequence>
<feature type="coiled-coil region" evidence="10">
    <location>
        <begin position="112"/>
        <end position="167"/>
    </location>
</feature>
<dbReference type="AlphaFoldDB" id="A0AAV5FKX2"/>
<comment type="caution">
    <text evidence="13">The sequence shown here is derived from an EMBL/GenBank/DDBJ whole genome shotgun (WGS) entry which is preliminary data.</text>
</comment>
<keyword evidence="6 10" id="KW-0175">Coiled coil</keyword>
<dbReference type="EMBL" id="BQKI01000088">
    <property type="protein sequence ID" value="GJN36329.1"/>
    <property type="molecule type" value="Genomic_DNA"/>
</dbReference>
<evidence type="ECO:0000256" key="11">
    <source>
        <dbReference type="SAM" id="MobiDB-lite"/>
    </source>
</evidence>
<evidence type="ECO:0000256" key="7">
    <source>
        <dbReference type="ARBA" id="ARBA00023306"/>
    </source>
</evidence>
<evidence type="ECO:0000256" key="10">
    <source>
        <dbReference type="SAM" id="Coils"/>
    </source>
</evidence>
<dbReference type="GO" id="GO:0007059">
    <property type="term" value="P:chromosome segregation"/>
    <property type="evidence" value="ECO:0007669"/>
    <property type="project" value="InterPro"/>
</dbReference>
<comment type="subunit">
    <text evidence="9">Component of the NDC80 complex.</text>
</comment>